<evidence type="ECO:0000313" key="10">
    <source>
        <dbReference type="EMBL" id="KAJ7675437.1"/>
    </source>
</evidence>
<name>A0AAD7D2J7_MYCRO</name>
<keyword evidence="4 7" id="KW-0804">Transcription</keyword>
<dbReference type="GO" id="GO:0035267">
    <property type="term" value="C:NuA4 histone acetyltransferase complex"/>
    <property type="evidence" value="ECO:0007669"/>
    <property type="project" value="InterPro"/>
</dbReference>
<feature type="region of interest" description="Disordered" evidence="8">
    <location>
        <begin position="366"/>
        <end position="389"/>
    </location>
</feature>
<dbReference type="PANTHER" id="PTHR14898">
    <property type="entry name" value="ENHANCER OF POLYCOMB"/>
    <property type="match status" value="1"/>
</dbReference>
<dbReference type="InterPro" id="IPR019542">
    <property type="entry name" value="Enhancer_polycomb-like_N"/>
</dbReference>
<dbReference type="AlphaFoldDB" id="A0AAD7D2J7"/>
<evidence type="ECO:0000256" key="5">
    <source>
        <dbReference type="ARBA" id="ARBA00023242"/>
    </source>
</evidence>
<dbReference type="InterPro" id="IPR024943">
    <property type="entry name" value="Enhancer_polycomb"/>
</dbReference>
<feature type="region of interest" description="Disordered" evidence="8">
    <location>
        <begin position="761"/>
        <end position="781"/>
    </location>
</feature>
<comment type="similarity">
    <text evidence="2 7">Belongs to the enhancer of polycomb family.</text>
</comment>
<accession>A0AAD7D2J7</accession>
<comment type="subcellular location">
    <subcellularLocation>
        <location evidence="1 7">Nucleus</location>
    </subcellularLocation>
</comment>
<evidence type="ECO:0000256" key="3">
    <source>
        <dbReference type="ARBA" id="ARBA00023015"/>
    </source>
</evidence>
<evidence type="ECO:0000259" key="9">
    <source>
        <dbReference type="Pfam" id="PF10513"/>
    </source>
</evidence>
<evidence type="ECO:0000313" key="11">
    <source>
        <dbReference type="Proteomes" id="UP001221757"/>
    </source>
</evidence>
<feature type="region of interest" description="Disordered" evidence="8">
    <location>
        <begin position="625"/>
        <end position="695"/>
    </location>
</feature>
<dbReference type="GO" id="GO:0005634">
    <property type="term" value="C:nucleus"/>
    <property type="evidence" value="ECO:0007669"/>
    <property type="project" value="UniProtKB-SubCell"/>
</dbReference>
<evidence type="ECO:0000256" key="1">
    <source>
        <dbReference type="ARBA" id="ARBA00004123"/>
    </source>
</evidence>
<organism evidence="10 11">
    <name type="scientific">Mycena rosella</name>
    <name type="common">Pink bonnet</name>
    <name type="synonym">Agaricus rosellus</name>
    <dbReference type="NCBI Taxonomy" id="1033263"/>
    <lineage>
        <taxon>Eukaryota</taxon>
        <taxon>Fungi</taxon>
        <taxon>Dikarya</taxon>
        <taxon>Basidiomycota</taxon>
        <taxon>Agaricomycotina</taxon>
        <taxon>Agaricomycetes</taxon>
        <taxon>Agaricomycetidae</taxon>
        <taxon>Agaricales</taxon>
        <taxon>Marasmiineae</taxon>
        <taxon>Mycenaceae</taxon>
        <taxon>Mycena</taxon>
    </lineage>
</organism>
<sequence length="781" mass="85810">MAPRIVPPPKKNRARCGLKYPLQIFRGDLGPEADYLDEDCDEAQSLMAVADVDINEGNEHHLQAALATKAVVIPTPGVTQVSDKYYEQLYPLGRWRDPISYLQTTQTVEEACTNALVDEECTYYMDEVDKQWLDKNNQEARGEGTSAQGATSAARSARRGKDKEPEIGVPVSITEDEFELVMGLLEKITDHKVLEGDGPDFSLYRHFFFEPLPANLFASYTAPSWIPPPALLVRIARTIYPHWKHRRSLLKGRRIRPSLNYDESDFFNESYICFRRRDNKPVRKTRAGQANNADKLVQIHGNLSQAIDLANAILERENLKKAAGVESQNVWNARRPLADLLRAFPAMATKTDEALLVEKPKKIKPPRSSLPKVKVLPPSNPTAPTPDTVSKAMLPSERCAAIQEQVLTSMSKDLQKNQHQVDATDDAYQPPLVPRAEKLWVDVPPLAPERTGSHALRVRYGRGGRRFVDRRGSHPYLSPLRSHREHLSVDADEEATQRLQTQWRFDGDDCPAPRPADEQHRELVDEYESKYLIARMAWVTQAEIELVTDPSLLVPGPDGRERKILPFLGNAIHLAWARSKPLAEYLADAEISTSRTGAVAAPRTSAAPKTAQALSIARAQIAQAAMRPPPPPPPNPGPPPRMQENISPPASASTHTHPASPALHTAVNGRSPLPRAHTHTHTPASPNPAQQHNPNPIVLAADAPKVVQANGHVPPGPGLQANGARSAVPAYVPLSAGTNMSLKLPPRMPRPSPVATYSVVADQNASVSPHGGSASPRVNGS</sequence>
<dbReference type="Proteomes" id="UP001221757">
    <property type="component" value="Unassembled WGS sequence"/>
</dbReference>
<keyword evidence="5 7" id="KW-0539">Nucleus</keyword>
<protein>
    <recommendedName>
        <fullName evidence="7">Enhancer of polycomb-like protein</fullName>
    </recommendedName>
</protein>
<comment type="caution">
    <text evidence="10">The sequence shown here is derived from an EMBL/GenBank/DDBJ whole genome shotgun (WGS) entry which is preliminary data.</text>
</comment>
<dbReference type="GO" id="GO:0006357">
    <property type="term" value="P:regulation of transcription by RNA polymerase II"/>
    <property type="evidence" value="ECO:0007669"/>
    <property type="project" value="InterPro"/>
</dbReference>
<proteinExistence type="inferred from homology"/>
<feature type="compositionally biased region" description="Pro residues" evidence="8">
    <location>
        <begin position="627"/>
        <end position="641"/>
    </location>
</feature>
<feature type="compositionally biased region" description="Polar residues" evidence="8">
    <location>
        <begin position="681"/>
        <end position="694"/>
    </location>
</feature>
<keyword evidence="3 7" id="KW-0805">Transcription regulation</keyword>
<dbReference type="Pfam" id="PF10513">
    <property type="entry name" value="EPL1"/>
    <property type="match status" value="1"/>
</dbReference>
<evidence type="ECO:0000256" key="8">
    <source>
        <dbReference type="SAM" id="MobiDB-lite"/>
    </source>
</evidence>
<reference evidence="10" key="1">
    <citation type="submission" date="2023-03" db="EMBL/GenBank/DDBJ databases">
        <title>Massive genome expansion in bonnet fungi (Mycena s.s.) driven by repeated elements and novel gene families across ecological guilds.</title>
        <authorList>
            <consortium name="Lawrence Berkeley National Laboratory"/>
            <person name="Harder C.B."/>
            <person name="Miyauchi S."/>
            <person name="Viragh M."/>
            <person name="Kuo A."/>
            <person name="Thoen E."/>
            <person name="Andreopoulos B."/>
            <person name="Lu D."/>
            <person name="Skrede I."/>
            <person name="Drula E."/>
            <person name="Henrissat B."/>
            <person name="Morin E."/>
            <person name="Kohler A."/>
            <person name="Barry K."/>
            <person name="LaButti K."/>
            <person name="Morin E."/>
            <person name="Salamov A."/>
            <person name="Lipzen A."/>
            <person name="Mereny Z."/>
            <person name="Hegedus B."/>
            <person name="Baldrian P."/>
            <person name="Stursova M."/>
            <person name="Weitz H."/>
            <person name="Taylor A."/>
            <person name="Grigoriev I.V."/>
            <person name="Nagy L.G."/>
            <person name="Martin F."/>
            <person name="Kauserud H."/>
        </authorList>
    </citation>
    <scope>NUCLEOTIDE SEQUENCE</scope>
    <source>
        <strain evidence="10">CBHHK067</strain>
    </source>
</reference>
<evidence type="ECO:0000256" key="2">
    <source>
        <dbReference type="ARBA" id="ARBA00008035"/>
    </source>
</evidence>
<keyword evidence="11" id="KW-1185">Reference proteome</keyword>
<dbReference type="EMBL" id="JARKIE010000148">
    <property type="protein sequence ID" value="KAJ7675437.1"/>
    <property type="molecule type" value="Genomic_DNA"/>
</dbReference>
<feature type="compositionally biased region" description="Polar residues" evidence="8">
    <location>
        <begin position="644"/>
        <end position="657"/>
    </location>
</feature>
<feature type="region of interest" description="Disordered" evidence="8">
    <location>
        <begin position="139"/>
        <end position="166"/>
    </location>
</feature>
<gene>
    <name evidence="10" type="ORF">B0H17DRAFT_1207626</name>
</gene>
<feature type="domain" description="Enhancer of polycomb-like N-terminal" evidence="9">
    <location>
        <begin position="59"/>
        <end position="187"/>
    </location>
</feature>
<feature type="compositionally biased region" description="Low complexity" evidence="8">
    <location>
        <begin position="144"/>
        <end position="155"/>
    </location>
</feature>
<evidence type="ECO:0000256" key="6">
    <source>
        <dbReference type="ARBA" id="ARBA00025513"/>
    </source>
</evidence>
<evidence type="ECO:0000256" key="4">
    <source>
        <dbReference type="ARBA" id="ARBA00023163"/>
    </source>
</evidence>
<comment type="function">
    <text evidence="6">Component of the NuA4 histone acetyltransferase complex which is involved in transcriptional activation of selected genes principally by acetylation of nucleosomal histone H4 and H2A. The NuA4 complex is also involved in DNA repair. Involved in gene silencing by neighboring heterochromatin, blockage of the silencing spreading along the chromosome, and required for cell cycle progression through G2/M.</text>
</comment>
<evidence type="ECO:0000256" key="7">
    <source>
        <dbReference type="RuleBase" id="RU361124"/>
    </source>
</evidence>